<gene>
    <name evidence="2" type="ORF">IPOD504_LOCUS10002</name>
</gene>
<keyword evidence="3" id="KW-1185">Reference proteome</keyword>
<evidence type="ECO:0000313" key="2">
    <source>
        <dbReference type="EMBL" id="CAH2057099.1"/>
    </source>
</evidence>
<feature type="non-terminal residue" evidence="2">
    <location>
        <position position="754"/>
    </location>
</feature>
<dbReference type="EMBL" id="OW152836">
    <property type="protein sequence ID" value="CAH2057099.1"/>
    <property type="molecule type" value="Genomic_DNA"/>
</dbReference>
<feature type="region of interest" description="Disordered" evidence="1">
    <location>
        <begin position="442"/>
        <end position="467"/>
    </location>
</feature>
<evidence type="ECO:0000256" key="1">
    <source>
        <dbReference type="SAM" id="MobiDB-lite"/>
    </source>
</evidence>
<protein>
    <submittedName>
        <fullName evidence="2">Uncharacterized protein</fullName>
    </submittedName>
</protein>
<proteinExistence type="predicted"/>
<sequence length="754" mass="82571">MVIITLSSSEDVFPARSIKLSALLASCGDVAIQYSILEALLRWLLPRQDKVVRMEAATRWFPDHLFSRAAVDVFLERLWHDFFQDARDFINVHNASGDLVTSVVCKGLSVGSTVVIAGGGSRAHWLDLNAATGRLSVTLEPSAMETLGGEWTGGCGTLVLTEASAVEVKLYREVSDVVVSVVSSRPPLVVPSLVGVVLDGDHRVLLAISISDAARLDKALRELFADKYQVSFDIASVGAVSPRDMRPHRNRDGNEVEKRFSCSVEPRRKRHAGYIVKPKISGGLASPSTASTSSLAQLHDKLAALPRYDYEKEPVSVCARPQLSSVTEVSETDDRQSLNVSFSAVKPRPYGVCHKSSSSKAHVDGGKGQANTKCLSPVAAEEGNSVSCLLVATIGSADESVINDTLERFPQSKDGNADNILDLLVLEAFQSKNGSKKVKATNIESNKAAPSNPVEEPAEDALRGNPKGKACTVVSNSSYTEDSNTDVVEGTQFSHVNVDRRRNRDNSGLPWKRDAAAAPVKTFDERAVEEFFTQHFAENINGEVVISPTLAKKINETSSETSEEFDACEREADLETSQRAVPDAEVIECVNFILDRICNEFRKCPEVMSTCIEIADKGADNNSHTAEAIKSPTQVNVELKTPKARAKKATKGIKLKFTSIKNTRTTRQRSKLELVERTKEINKVDSKIQDRRTPIITDSKVENSKMDTPIVRRKRKLYSPKDERCNEKCAEDNVTTNAAPEVSIIREKETCNIL</sequence>
<evidence type="ECO:0000313" key="3">
    <source>
        <dbReference type="Proteomes" id="UP000837857"/>
    </source>
</evidence>
<reference evidence="2" key="1">
    <citation type="submission" date="2022-03" db="EMBL/GenBank/DDBJ databases">
        <authorList>
            <person name="Martin H S."/>
        </authorList>
    </citation>
    <scope>NUCLEOTIDE SEQUENCE</scope>
</reference>
<accession>A0ABN8IH32</accession>
<name>A0ABN8IH32_9NEOP</name>
<organism evidence="2 3">
    <name type="scientific">Iphiclides podalirius</name>
    <name type="common">scarce swallowtail</name>
    <dbReference type="NCBI Taxonomy" id="110791"/>
    <lineage>
        <taxon>Eukaryota</taxon>
        <taxon>Metazoa</taxon>
        <taxon>Ecdysozoa</taxon>
        <taxon>Arthropoda</taxon>
        <taxon>Hexapoda</taxon>
        <taxon>Insecta</taxon>
        <taxon>Pterygota</taxon>
        <taxon>Neoptera</taxon>
        <taxon>Endopterygota</taxon>
        <taxon>Lepidoptera</taxon>
        <taxon>Glossata</taxon>
        <taxon>Ditrysia</taxon>
        <taxon>Papilionoidea</taxon>
        <taxon>Papilionidae</taxon>
        <taxon>Papilioninae</taxon>
        <taxon>Iphiclides</taxon>
    </lineage>
</organism>
<dbReference type="Proteomes" id="UP000837857">
    <property type="component" value="Chromosome 24"/>
</dbReference>